<dbReference type="Gene3D" id="3.30.420.10">
    <property type="entry name" value="Ribonuclease H-like superfamily/Ribonuclease H"/>
    <property type="match status" value="1"/>
</dbReference>
<dbReference type="KEGG" id="arev:RVR_14"/>
<feature type="compositionally biased region" description="Low complexity" evidence="1">
    <location>
        <begin position="885"/>
        <end position="895"/>
    </location>
</feature>
<evidence type="ECO:0000313" key="4">
    <source>
        <dbReference type="Proteomes" id="UP000595703"/>
    </source>
</evidence>
<evidence type="ECO:0000259" key="2">
    <source>
        <dbReference type="PROSITE" id="PS50994"/>
    </source>
</evidence>
<reference evidence="3 4" key="3">
    <citation type="journal article" date="2011" name="Nat. Chem. Biol.">
        <title>Reveromycin A biosynthesis uses RevG and RevJ for stereospecific spiroacetal formation.</title>
        <authorList>
            <person name="Takahashi S."/>
            <person name="Toyoda A."/>
            <person name="Sekiyama Y."/>
            <person name="Takagi H."/>
            <person name="Nogawa T."/>
            <person name="Uramoto M."/>
            <person name="Suzuki R."/>
            <person name="Koshino H."/>
            <person name="Kumano T."/>
            <person name="Panthee S."/>
            <person name="Dairi T."/>
            <person name="Ishikawa J."/>
            <person name="Ikeda H."/>
            <person name="Sakaki Y."/>
            <person name="Osada H."/>
        </authorList>
    </citation>
    <scope>NUCLEOTIDE SEQUENCE [LARGE SCALE GENOMIC DNA]</scope>
    <source>
        <strain evidence="3 4">SN-593</strain>
    </source>
</reference>
<dbReference type="InterPro" id="IPR001584">
    <property type="entry name" value="Integrase_cat-core"/>
</dbReference>
<dbReference type="PROSITE" id="PS50994">
    <property type="entry name" value="INTEGRASE"/>
    <property type="match status" value="1"/>
</dbReference>
<evidence type="ECO:0000256" key="1">
    <source>
        <dbReference type="SAM" id="MobiDB-lite"/>
    </source>
</evidence>
<dbReference type="EMBL" id="AP018365">
    <property type="protein sequence ID" value="BBA95234.1"/>
    <property type="molecule type" value="Genomic_DNA"/>
</dbReference>
<evidence type="ECO:0000313" key="3">
    <source>
        <dbReference type="EMBL" id="BBA95234.1"/>
    </source>
</evidence>
<reference evidence="3 4" key="1">
    <citation type="journal article" date="2010" name="J. Bacteriol.">
        <title>Biochemical characterization of a novel indole prenyltransferase from Streptomyces sp. SN-593.</title>
        <authorList>
            <person name="Takahashi S."/>
            <person name="Takagi H."/>
            <person name="Toyoda A."/>
            <person name="Uramoto M."/>
            <person name="Nogawa T."/>
            <person name="Ueki M."/>
            <person name="Sakaki Y."/>
            <person name="Osada H."/>
        </authorList>
    </citation>
    <scope>NUCLEOTIDE SEQUENCE [LARGE SCALE GENOMIC DNA]</scope>
    <source>
        <strain evidence="3 4">SN-593</strain>
    </source>
</reference>
<protein>
    <submittedName>
        <fullName evidence="3">Putative transposase</fullName>
    </submittedName>
</protein>
<sequence length="964" mass="102769">MSSSSGGARRLEPGAQVVFDGRTWQVGALVGATVRLVDEKGVTASVLATVLLADPGFEVVGVPRAGAPQWGLFQSVPLPAQERALAWQRHIREVETGLPGAPGDGGVPRPQYDPARWTLAQREQAEADELAGLGWTRVSRATVQKMRLDYRKQGLWGVVDKRSMRQTAGRGRGDERVAAAVLEALRLRRGRPKTSIRQIIELTEQILTRTHGPGQVKLPARSSLYRLVNALADPLARPGSPARTATATRRGPAPEPVLRPGERVQIATAGLEVTAVGDDGRAVAVEVTIALDLATRSLLAAGLCAQGGGPVDPGVLLAEMAVPHPVRATWPTALQMAHASVPYERLLAVDARLEAAAARPVMVPETLVVDGAGTTGSGAFMAACQTLGVSVQAAPPRRPGAKGAAERTLAALNTLFARHIAGPPGATGPRGHGGVHQALWSVPQLQDLLDEWITACWQNRSHEDLRHPAISGAALSPNEMWGALVAWCGYVPLPLTGADYPELLPARWQAVTERGIRIGHRTYDHPCLDTHRGQPSPVASRGGKWEVHTHPHDLRQVWIRLPDGHLHAVPWIDRDHVQRPFDDAVRRQAGQAVEQRTARAQHQTDLADTTGQLLARARTGPATRSVALPDGGLAERPARATAAGHARRTARLRPGTLAGPVRAVTTKAAHRMPGGRHRHRLRPRRRSGTPARTTSTPSTTAACTADRERARACSRCTTLVWRPSSGERTRPRGRHRHDRTRRRRHSRRPGHRRGARGAWHASAPAGRAGCPGEVRGPHLGGGGRGGCHCAAGRAGRRHRVGAGLPPVRRSRLRVRRRRRAGPHAAVGAVRERACAGEGTGSGLAAAHPRSRDRPARRTRQRRDPQARVRPRHAPAGGPGTRQGRRTGLAGLAAGQCGHGAADAAPLPRAGPVGAGRPAQPAALQPHRPRGRAGGDRRAGSPAAPARPLEGDPDRAADRDRADPG</sequence>
<gene>
    <name evidence="3" type="ORF">RVR_14</name>
</gene>
<feature type="compositionally biased region" description="Low complexity" evidence="1">
    <location>
        <begin position="236"/>
        <end position="251"/>
    </location>
</feature>
<name>A0A7U3UMG3_9ACTN</name>
<feature type="compositionally biased region" description="Basic and acidic residues" evidence="1">
    <location>
        <begin position="948"/>
        <end position="964"/>
    </location>
</feature>
<reference evidence="3 4" key="4">
    <citation type="journal article" date="2020" name="Sci. Rep.">
        <title>beta-carboline chemical signals induce reveromycin production through a LuxR family regulator in Streptomyces sp. SN-593.</title>
        <authorList>
            <person name="Panthee S."/>
            <person name="Kito N."/>
            <person name="Hayashi T."/>
            <person name="Shimizu T."/>
            <person name="Ishikawa J."/>
            <person name="Hamamoto H."/>
            <person name="Osada H."/>
            <person name="Takahashi S."/>
        </authorList>
    </citation>
    <scope>NUCLEOTIDE SEQUENCE [LARGE SCALE GENOMIC DNA]</scope>
    <source>
        <strain evidence="3 4">SN-593</strain>
    </source>
</reference>
<dbReference type="AlphaFoldDB" id="A0A7U3UMG3"/>
<dbReference type="GO" id="GO:0015074">
    <property type="term" value="P:DNA integration"/>
    <property type="evidence" value="ECO:0007669"/>
    <property type="project" value="InterPro"/>
</dbReference>
<dbReference type="InterPro" id="IPR036397">
    <property type="entry name" value="RNaseH_sf"/>
</dbReference>
<feature type="region of interest" description="Disordered" evidence="1">
    <location>
        <begin position="236"/>
        <end position="256"/>
    </location>
</feature>
<accession>A0A7U3UMG3</accession>
<feature type="compositionally biased region" description="Basic and acidic residues" evidence="1">
    <location>
        <begin position="849"/>
        <end position="866"/>
    </location>
</feature>
<feature type="region of interest" description="Disordered" evidence="1">
    <location>
        <begin position="723"/>
        <end position="774"/>
    </location>
</feature>
<feature type="compositionally biased region" description="Low complexity" evidence="1">
    <location>
        <begin position="688"/>
        <end position="704"/>
    </location>
</feature>
<feature type="compositionally biased region" description="Basic residues" evidence="1">
    <location>
        <begin position="668"/>
        <end position="687"/>
    </location>
</feature>
<reference evidence="3 4" key="2">
    <citation type="journal article" date="2011" name="J. Antibiot.">
        <title>Furaquinocins I and J: novel polyketide isoprenoid hybrid compounds from Streptomyces reveromyceticus SN-593.</title>
        <authorList>
            <person name="Panthee S."/>
            <person name="Takahashi S."/>
            <person name="Takagi H."/>
            <person name="Nogawa T."/>
            <person name="Oowada E."/>
            <person name="Uramoto M."/>
            <person name="Osada H."/>
        </authorList>
    </citation>
    <scope>NUCLEOTIDE SEQUENCE [LARGE SCALE GENOMIC DNA]</scope>
    <source>
        <strain evidence="3 4">SN-593</strain>
    </source>
</reference>
<dbReference type="GO" id="GO:0003676">
    <property type="term" value="F:nucleic acid binding"/>
    <property type="evidence" value="ECO:0007669"/>
    <property type="project" value="InterPro"/>
</dbReference>
<keyword evidence="4" id="KW-1185">Reference proteome</keyword>
<feature type="region of interest" description="Disordered" evidence="1">
    <location>
        <begin position="800"/>
        <end position="964"/>
    </location>
</feature>
<feature type="region of interest" description="Disordered" evidence="1">
    <location>
        <begin position="668"/>
        <end position="706"/>
    </location>
</feature>
<feature type="domain" description="Integrase catalytic" evidence="2">
    <location>
        <begin position="256"/>
        <end position="485"/>
    </location>
</feature>
<feature type="compositionally biased region" description="Basic residues" evidence="1">
    <location>
        <begin position="808"/>
        <end position="821"/>
    </location>
</feature>
<dbReference type="Proteomes" id="UP000595703">
    <property type="component" value="Chromosome"/>
</dbReference>
<proteinExistence type="predicted"/>
<organism evidence="3 4">
    <name type="scientific">Actinacidiphila reveromycinica</name>
    <dbReference type="NCBI Taxonomy" id="659352"/>
    <lineage>
        <taxon>Bacteria</taxon>
        <taxon>Bacillati</taxon>
        <taxon>Actinomycetota</taxon>
        <taxon>Actinomycetes</taxon>
        <taxon>Kitasatosporales</taxon>
        <taxon>Streptomycetaceae</taxon>
        <taxon>Actinacidiphila</taxon>
    </lineage>
</organism>
<feature type="compositionally biased region" description="Basic residues" evidence="1">
    <location>
        <begin position="731"/>
        <end position="755"/>
    </location>
</feature>